<name>A0ABU0CAK7_9BRAD</name>
<dbReference type="SUPFAM" id="SSF55729">
    <property type="entry name" value="Acyl-CoA N-acyltransferases (Nat)"/>
    <property type="match status" value="1"/>
</dbReference>
<protein>
    <recommendedName>
        <fullName evidence="3">GNAT family N-acetyltransferase</fullName>
    </recommendedName>
</protein>
<evidence type="ECO:0000313" key="2">
    <source>
        <dbReference type="Proteomes" id="UP001230253"/>
    </source>
</evidence>
<evidence type="ECO:0008006" key="3">
    <source>
        <dbReference type="Google" id="ProtNLM"/>
    </source>
</evidence>
<reference evidence="1 2" key="1">
    <citation type="submission" date="2023-07" db="EMBL/GenBank/DDBJ databases">
        <title>Genomic Encyclopedia of Type Strains, Phase IV (KMG-IV): sequencing the most valuable type-strain genomes for metagenomic binning, comparative biology and taxonomic classification.</title>
        <authorList>
            <person name="Goeker M."/>
        </authorList>
    </citation>
    <scope>NUCLEOTIDE SEQUENCE [LARGE SCALE GENOMIC DNA]</scope>
    <source>
        <strain evidence="1 2">DSM 11549</strain>
    </source>
</reference>
<dbReference type="RefSeq" id="WP_307155578.1">
    <property type="nucleotide sequence ID" value="NZ_JAUSUK010000002.1"/>
</dbReference>
<comment type="caution">
    <text evidence="1">The sequence shown here is derived from an EMBL/GenBank/DDBJ whole genome shotgun (WGS) entry which is preliminary data.</text>
</comment>
<gene>
    <name evidence="1" type="ORF">J2R99_003442</name>
</gene>
<evidence type="ECO:0000313" key="1">
    <source>
        <dbReference type="EMBL" id="MDQ0327573.1"/>
    </source>
</evidence>
<sequence>MNEMSDILLEPFSDAHLEAAVRLSQAEKWPHRAEDWAMVVAASQGFVATTDERVVGTAFTTPFAAIPACHLGSWSGLLEAGSGVAMARGEEPHTIRDAEPTTFALVSQAFG</sequence>
<dbReference type="InterPro" id="IPR016181">
    <property type="entry name" value="Acyl_CoA_acyltransferase"/>
</dbReference>
<accession>A0ABU0CAK7</accession>
<dbReference type="Proteomes" id="UP001230253">
    <property type="component" value="Unassembled WGS sequence"/>
</dbReference>
<keyword evidence="2" id="KW-1185">Reference proteome</keyword>
<dbReference type="EMBL" id="JAUSUK010000002">
    <property type="protein sequence ID" value="MDQ0327573.1"/>
    <property type="molecule type" value="Genomic_DNA"/>
</dbReference>
<proteinExistence type="predicted"/>
<organism evidence="1 2">
    <name type="scientific">Rhodopseudomonas julia</name>
    <dbReference type="NCBI Taxonomy" id="200617"/>
    <lineage>
        <taxon>Bacteria</taxon>
        <taxon>Pseudomonadati</taxon>
        <taxon>Pseudomonadota</taxon>
        <taxon>Alphaproteobacteria</taxon>
        <taxon>Hyphomicrobiales</taxon>
        <taxon>Nitrobacteraceae</taxon>
        <taxon>Rhodopseudomonas</taxon>
    </lineage>
</organism>